<name>A0ACB8RAW6_9AGAM</name>
<dbReference type="EMBL" id="MU276135">
    <property type="protein sequence ID" value="KAI0041239.1"/>
    <property type="molecule type" value="Genomic_DNA"/>
</dbReference>
<comment type="caution">
    <text evidence="1">The sequence shown here is derived from an EMBL/GenBank/DDBJ whole genome shotgun (WGS) entry which is preliminary data.</text>
</comment>
<dbReference type="Proteomes" id="UP000814033">
    <property type="component" value="Unassembled WGS sequence"/>
</dbReference>
<accession>A0ACB8RAW6</accession>
<proteinExistence type="predicted"/>
<evidence type="ECO:0000313" key="2">
    <source>
        <dbReference type="Proteomes" id="UP000814033"/>
    </source>
</evidence>
<gene>
    <name evidence="1" type="ORF">FA95DRAFT_714838</name>
</gene>
<protein>
    <submittedName>
        <fullName evidence="1">Uncharacterized protein</fullName>
    </submittedName>
</protein>
<keyword evidence="2" id="KW-1185">Reference proteome</keyword>
<reference evidence="1" key="2">
    <citation type="journal article" date="2022" name="New Phytol.">
        <title>Evolutionary transition to the ectomycorrhizal habit in the genomes of a hyperdiverse lineage of mushroom-forming fungi.</title>
        <authorList>
            <person name="Looney B."/>
            <person name="Miyauchi S."/>
            <person name="Morin E."/>
            <person name="Drula E."/>
            <person name="Courty P.E."/>
            <person name="Kohler A."/>
            <person name="Kuo A."/>
            <person name="LaButti K."/>
            <person name="Pangilinan J."/>
            <person name="Lipzen A."/>
            <person name="Riley R."/>
            <person name="Andreopoulos W."/>
            <person name="He G."/>
            <person name="Johnson J."/>
            <person name="Nolan M."/>
            <person name="Tritt A."/>
            <person name="Barry K.W."/>
            <person name="Grigoriev I.V."/>
            <person name="Nagy L.G."/>
            <person name="Hibbett D."/>
            <person name="Henrissat B."/>
            <person name="Matheny P.B."/>
            <person name="Labbe J."/>
            <person name="Martin F.M."/>
        </authorList>
    </citation>
    <scope>NUCLEOTIDE SEQUENCE</scope>
    <source>
        <strain evidence="1">FP105234-sp</strain>
    </source>
</reference>
<organism evidence="1 2">
    <name type="scientific">Auriscalpium vulgare</name>
    <dbReference type="NCBI Taxonomy" id="40419"/>
    <lineage>
        <taxon>Eukaryota</taxon>
        <taxon>Fungi</taxon>
        <taxon>Dikarya</taxon>
        <taxon>Basidiomycota</taxon>
        <taxon>Agaricomycotina</taxon>
        <taxon>Agaricomycetes</taxon>
        <taxon>Russulales</taxon>
        <taxon>Auriscalpiaceae</taxon>
        <taxon>Auriscalpium</taxon>
    </lineage>
</organism>
<reference evidence="1" key="1">
    <citation type="submission" date="2021-02" db="EMBL/GenBank/DDBJ databases">
        <authorList>
            <consortium name="DOE Joint Genome Institute"/>
            <person name="Ahrendt S."/>
            <person name="Looney B.P."/>
            <person name="Miyauchi S."/>
            <person name="Morin E."/>
            <person name="Drula E."/>
            <person name="Courty P.E."/>
            <person name="Chicoki N."/>
            <person name="Fauchery L."/>
            <person name="Kohler A."/>
            <person name="Kuo A."/>
            <person name="Labutti K."/>
            <person name="Pangilinan J."/>
            <person name="Lipzen A."/>
            <person name="Riley R."/>
            <person name="Andreopoulos W."/>
            <person name="He G."/>
            <person name="Johnson J."/>
            <person name="Barry K.W."/>
            <person name="Grigoriev I.V."/>
            <person name="Nagy L."/>
            <person name="Hibbett D."/>
            <person name="Henrissat B."/>
            <person name="Matheny P.B."/>
            <person name="Labbe J."/>
            <person name="Martin F."/>
        </authorList>
    </citation>
    <scope>NUCLEOTIDE SEQUENCE</scope>
    <source>
        <strain evidence="1">FP105234-sp</strain>
    </source>
</reference>
<evidence type="ECO:0000313" key="1">
    <source>
        <dbReference type="EMBL" id="KAI0041239.1"/>
    </source>
</evidence>
<sequence>MPPSPTTAKAWLSTSTDSTPQSPEETFAAAFGSERSAERRLDTLDDAVSSVAQPIAAVTSFYSTNSSTIKAAFLALADITKATELGSKVDAWIGTVDKVLVGVEGLAKSQPFPFVETAVLLVRGIVKLETERRENNRRTRALILQIADMMGALLQLHNVRDPELVTERGQSVQGRIQVLMQRIEADVTECGALIDAYHKHSLTSKFFFSGSYADQFKARGETIVARKGDIIFALSIHTTVTVDEVRETVRANNGMLKQLVALAEHKSAQEEELERLVADLGGRSKVLDSDELLTQVSCEVQARLVIDEDSGGGGRDKAPSASTTLSPRERHDLRLSLETILQENADHFAHKLEAQVKLMTAEIQLYIRLSTAEIIRRLDVGPYERIDHPDIRELWKQMRWRFSVKGHDFIKALQEYYFDKIAEGDRRAPVYDSSERTMTEDERKLQDDKWCLRFLGVEYEAPVLEAFDTDNSGFIRISEVNEFTNSIPDEWSLLQAVAYWAQGWSLETAIYARSVFRLLEQMRTDCENVLIENSRMFQWYFRSGWASDVDRLIYCAAEKHVRTMAWNQLDTMVRDNMARTEARLLKALTAFSYDIDEPHSVELVVGGRPLEQVPCSHYYFSYFDITIAS</sequence>